<dbReference type="EMBL" id="CP031742">
    <property type="protein sequence ID" value="AXQ55289.1"/>
    <property type="molecule type" value="Genomic_DNA"/>
</dbReference>
<name>A0A385DB55_9ACTN</name>
<evidence type="ECO:0000313" key="1">
    <source>
        <dbReference type="EMBL" id="AXQ55289.1"/>
    </source>
</evidence>
<protein>
    <submittedName>
        <fullName evidence="1">Uncharacterized protein</fullName>
    </submittedName>
</protein>
<dbReference type="Proteomes" id="UP000259636">
    <property type="component" value="Chromosome"/>
</dbReference>
<evidence type="ECO:0000313" key="2">
    <source>
        <dbReference type="Proteomes" id="UP000259636"/>
    </source>
</evidence>
<accession>A0A385DB55</accession>
<reference evidence="1 2" key="1">
    <citation type="submission" date="2018-08" db="EMBL/GenBank/DDBJ databases">
        <authorList>
            <person name="Ferrada E.E."/>
            <person name="Latorre B.A."/>
        </authorList>
    </citation>
    <scope>NUCLEOTIDE SEQUENCE [LARGE SCALE GENOMIC DNA]</scope>
    <source>
        <strain evidence="1 2">VK-A60T</strain>
    </source>
</reference>
<dbReference type="AlphaFoldDB" id="A0A385DB55"/>
<dbReference type="GeneID" id="300114952"/>
<organism evidence="1 2">
    <name type="scientific">Streptomyces koyangensis</name>
    <dbReference type="NCBI Taxonomy" id="188770"/>
    <lineage>
        <taxon>Bacteria</taxon>
        <taxon>Bacillati</taxon>
        <taxon>Actinomycetota</taxon>
        <taxon>Actinomycetes</taxon>
        <taxon>Kitasatosporales</taxon>
        <taxon>Streptomycetaceae</taxon>
        <taxon>Streptomyces</taxon>
        <taxon>Streptomyces aurantiacus group</taxon>
    </lineage>
</organism>
<dbReference type="KEGG" id="sky:D0C37_12210"/>
<sequence>MSKFRITAKRKTDYSQPVRTPFGCCAYCHRPIENEGIRSAHKTCADSAEAAWHGRRRRR</sequence>
<dbReference type="RefSeq" id="WP_117349297.1">
    <property type="nucleotide sequence ID" value="NZ_CP031742.1"/>
</dbReference>
<gene>
    <name evidence="1" type="ORF">D0C37_12210</name>
</gene>
<proteinExistence type="predicted"/>